<evidence type="ECO:0000313" key="1">
    <source>
        <dbReference type="Proteomes" id="UP000887576"/>
    </source>
</evidence>
<dbReference type="Proteomes" id="UP000887576">
    <property type="component" value="Unplaced"/>
</dbReference>
<sequence>MNSDQLQDWLSEISENFRQLEERAAKNKALPNYQKILGEQADSTQLLINYLMNNYENVGLIQPLVAQILSVYYKIGLGRIFVLQLIPSLITTYLLGIAKRQKQSISMLETFFMAVYNEEILAGGPTSDQMNKKVEEVRIPSLRYPSIYHDPAKMNPYPEITQIRPNSGALVQNVVKMGPFPAVELVNAENRYMVLTRILKALNNSLCHMARSIICRTYCLSVLVLAKSGFSFPESDFRHKILHDHVSDEDFGDHSKKPRIPLSSYFLIEALNGIYYALFNGTPDLALRALDAIHSRAQYDLLQDVLLVTNAIRNDLKESDTVQMMLEIDVQFTTPTKTSPTVANGVKKEKIMN</sequence>
<evidence type="ECO:0000313" key="2">
    <source>
        <dbReference type="WBParaSite" id="JU765_v2.g5943.t1"/>
    </source>
</evidence>
<name>A0AC34RDV3_9BILA</name>
<accession>A0AC34RDV3</accession>
<organism evidence="1 2">
    <name type="scientific">Panagrolaimus sp. JU765</name>
    <dbReference type="NCBI Taxonomy" id="591449"/>
    <lineage>
        <taxon>Eukaryota</taxon>
        <taxon>Metazoa</taxon>
        <taxon>Ecdysozoa</taxon>
        <taxon>Nematoda</taxon>
        <taxon>Chromadorea</taxon>
        <taxon>Rhabditida</taxon>
        <taxon>Tylenchina</taxon>
        <taxon>Panagrolaimomorpha</taxon>
        <taxon>Panagrolaimoidea</taxon>
        <taxon>Panagrolaimidae</taxon>
        <taxon>Panagrolaimus</taxon>
    </lineage>
</organism>
<protein>
    <submittedName>
        <fullName evidence="2">Hyccin</fullName>
    </submittedName>
</protein>
<proteinExistence type="predicted"/>
<reference evidence="2" key="1">
    <citation type="submission" date="2022-11" db="UniProtKB">
        <authorList>
            <consortium name="WormBaseParasite"/>
        </authorList>
    </citation>
    <scope>IDENTIFICATION</scope>
</reference>
<dbReference type="WBParaSite" id="JU765_v2.g5943.t1">
    <property type="protein sequence ID" value="JU765_v2.g5943.t1"/>
    <property type="gene ID" value="JU765_v2.g5943"/>
</dbReference>